<dbReference type="PROSITE" id="PS51782">
    <property type="entry name" value="LYSM"/>
    <property type="match status" value="1"/>
</dbReference>
<feature type="compositionally biased region" description="Basic and acidic residues" evidence="1">
    <location>
        <begin position="64"/>
        <end position="73"/>
    </location>
</feature>
<feature type="domain" description="LysM" evidence="2">
    <location>
        <begin position="194"/>
        <end position="239"/>
    </location>
</feature>
<accession>A0A382KEQ2</accession>
<gene>
    <name evidence="3" type="ORF">METZ01_LOCUS275722</name>
</gene>
<dbReference type="EMBL" id="UINC01080174">
    <property type="protein sequence ID" value="SVC22868.1"/>
    <property type="molecule type" value="Genomic_DNA"/>
</dbReference>
<protein>
    <recommendedName>
        <fullName evidence="2">LysM domain-containing protein</fullName>
    </recommendedName>
</protein>
<dbReference type="Pfam" id="PF01476">
    <property type="entry name" value="LysM"/>
    <property type="match status" value="1"/>
</dbReference>
<proteinExistence type="predicted"/>
<evidence type="ECO:0000313" key="3">
    <source>
        <dbReference type="EMBL" id="SVC22868.1"/>
    </source>
</evidence>
<feature type="compositionally biased region" description="Basic residues" evidence="1">
    <location>
        <begin position="52"/>
        <end position="63"/>
    </location>
</feature>
<reference evidence="3" key="1">
    <citation type="submission" date="2018-05" db="EMBL/GenBank/DDBJ databases">
        <authorList>
            <person name="Lanie J.A."/>
            <person name="Ng W.-L."/>
            <person name="Kazmierczak K.M."/>
            <person name="Andrzejewski T.M."/>
            <person name="Davidsen T.M."/>
            <person name="Wayne K.J."/>
            <person name="Tettelin H."/>
            <person name="Glass J.I."/>
            <person name="Rusch D."/>
            <person name="Podicherti R."/>
            <person name="Tsui H.-C.T."/>
            <person name="Winkler M.E."/>
        </authorList>
    </citation>
    <scope>NUCLEOTIDE SEQUENCE</scope>
</reference>
<dbReference type="SUPFAM" id="SSF54106">
    <property type="entry name" value="LysM domain"/>
    <property type="match status" value="1"/>
</dbReference>
<organism evidence="3">
    <name type="scientific">marine metagenome</name>
    <dbReference type="NCBI Taxonomy" id="408172"/>
    <lineage>
        <taxon>unclassified sequences</taxon>
        <taxon>metagenomes</taxon>
        <taxon>ecological metagenomes</taxon>
    </lineage>
</organism>
<dbReference type="Gene3D" id="3.10.350.10">
    <property type="entry name" value="LysM domain"/>
    <property type="match status" value="1"/>
</dbReference>
<evidence type="ECO:0000259" key="2">
    <source>
        <dbReference type="PROSITE" id="PS51782"/>
    </source>
</evidence>
<dbReference type="SMART" id="SM00257">
    <property type="entry name" value="LysM"/>
    <property type="match status" value="1"/>
</dbReference>
<feature type="region of interest" description="Disordered" evidence="1">
    <location>
        <begin position="52"/>
        <end position="73"/>
    </location>
</feature>
<dbReference type="InterPro" id="IPR036779">
    <property type="entry name" value="LysM_dom_sf"/>
</dbReference>
<dbReference type="CDD" id="cd00118">
    <property type="entry name" value="LysM"/>
    <property type="match status" value="1"/>
</dbReference>
<dbReference type="AlphaFoldDB" id="A0A382KEQ2"/>
<evidence type="ECO:0000256" key="1">
    <source>
        <dbReference type="SAM" id="MobiDB-lite"/>
    </source>
</evidence>
<name>A0A382KEQ2_9ZZZZ</name>
<sequence length="293" mass="33904">MGALFLAGVWVSVAGARPEQTPSLQALEAMDTAYAAVDGFTMELKKKELIRHPRRRRPRSRLRRGGDQYHTESGEVRFRKRRDEQGGDYLRDLYYDAGCIFGCPVRYREGIDVEINVNNRLLFKAPMPRSSRAMKDQHHEITALDLGNTIQLVLANVRKGRDRNEIEWSTPVPEMIDGHETLKIEVTLAQEEARVHRVREGETLWDIADEYEQNMYVILYNNPGLFEPTDVREGQTINVPEYYGCRLVIWIDVVRSLPLKLEVYTCDEKLYESYEYTELDTSRVPEAANFEGN</sequence>
<dbReference type="InterPro" id="IPR018392">
    <property type="entry name" value="LysM"/>
</dbReference>